<dbReference type="AlphaFoldDB" id="I7M233"/>
<feature type="region of interest" description="Disordered" evidence="1">
    <location>
        <begin position="398"/>
        <end position="419"/>
    </location>
</feature>
<feature type="region of interest" description="Disordered" evidence="1">
    <location>
        <begin position="350"/>
        <end position="380"/>
    </location>
</feature>
<keyword evidence="2 3" id="KW-0812">Transmembrane</keyword>
<organism evidence="3 4">
    <name type="scientific">Tetrahymena thermophila (strain SB210)</name>
    <dbReference type="NCBI Taxonomy" id="312017"/>
    <lineage>
        <taxon>Eukaryota</taxon>
        <taxon>Sar</taxon>
        <taxon>Alveolata</taxon>
        <taxon>Ciliophora</taxon>
        <taxon>Intramacronucleata</taxon>
        <taxon>Oligohymenophorea</taxon>
        <taxon>Hymenostomatida</taxon>
        <taxon>Tetrahymenina</taxon>
        <taxon>Tetrahymenidae</taxon>
        <taxon>Tetrahymena</taxon>
    </lineage>
</organism>
<evidence type="ECO:0000313" key="4">
    <source>
        <dbReference type="Proteomes" id="UP000009168"/>
    </source>
</evidence>
<evidence type="ECO:0000256" key="1">
    <source>
        <dbReference type="SAM" id="MobiDB-lite"/>
    </source>
</evidence>
<feature type="transmembrane region" description="Helical" evidence="2">
    <location>
        <begin position="128"/>
        <end position="151"/>
    </location>
</feature>
<evidence type="ECO:0000313" key="3">
    <source>
        <dbReference type="EMBL" id="EAR98393.2"/>
    </source>
</evidence>
<feature type="transmembrane region" description="Helical" evidence="2">
    <location>
        <begin position="492"/>
        <end position="510"/>
    </location>
</feature>
<dbReference type="Proteomes" id="UP000009168">
    <property type="component" value="Unassembled WGS sequence"/>
</dbReference>
<feature type="transmembrane region" description="Helical" evidence="2">
    <location>
        <begin position="202"/>
        <end position="225"/>
    </location>
</feature>
<feature type="transmembrane region" description="Helical" evidence="2">
    <location>
        <begin position="881"/>
        <end position="898"/>
    </location>
</feature>
<feature type="region of interest" description="Disordered" evidence="1">
    <location>
        <begin position="549"/>
        <end position="588"/>
    </location>
</feature>
<name>I7M233_TETTS</name>
<feature type="compositionally biased region" description="Polar residues" evidence="1">
    <location>
        <begin position="549"/>
        <end position="558"/>
    </location>
</feature>
<gene>
    <name evidence="3" type="ORF">TTHERM_00289210</name>
</gene>
<feature type="compositionally biased region" description="Polar residues" evidence="1">
    <location>
        <begin position="368"/>
        <end position="380"/>
    </location>
</feature>
<sequence>MKDINQKYIQPQQINLKYVKSHGGDQQELNGSVEYSIDNSQIQGNSVIENQNDTPSKIIHNRNILVQNAQTIIIQNVKSETQICQPSKEIKQQDTNKLQNQQTSQQSSLNLSISSLEIDPNNSKLKEFLYNIVFLILLQIIGPFISSYVLWKYKVLDNLPLKIKVATIIQILSKTTILSIMSWIMIIFLIKGEDLASPQDFLYYKLEFIVNSVGISVATLGGALLGKSALFNNKFFSELYYLSEAKVKKMMNKSTSQSKISNIKTGFFSSLHKTFTKNICTNQTFTASHPLNSQYNDVKLGVFENIQRERKIEERMVKVMKQLFIDSQTFTFILLPFSLENPLQKQIEQEQKNQIQKQHDKLQKSTEKVNQNKQQKVGETQNRFKRLQTIKIQEIQCDENTSQNPTNEQPNDQEINNEQNSLPKINGRKLCNELLIFCEKQESLNPNYFKKTCFISFILLKGFLPCIFRLYDGLNFYGDNVFVGVICQLNRQMIYTIFIGFLLFSIDLDVMNGYTCLTNKLIDYSHYLEDDSAKDNLKKDKKIKHDQVIEQQESQNTKNRQKKIIQDKNLLNPKKENQQEQSSSPKDVKLQIQANQDNLQQNNTCLAQNNNPIPNEQNNLRCQEYFLDSAKDKEQQNKLSSTQEQKLCCKQAENSITKECDCLDKSASYHEQEEIDDIFGQSDLTPSIDFTDIHSLISWNNMRKLGFHYKQKDIILIDRISIVFCLELIIILSIFLLNYFDLLQFGEEYKQTWLILMILLDSVVVIYTQLNRVHLQTEINKSFLSSVKAIMKVQYLLQQSHLIDVQKQILINKFKKKDTNKDDQILQFFLKIKSKMLKQEQIDNNYYNKIMKIVQFIQNDIKHDLENDQLQFLGLIKATPAFEATLFTGVVGLIYWLFRIYMKYSKVDIGLLGQ</sequence>
<feature type="transmembrane region" description="Helical" evidence="2">
    <location>
        <begin position="720"/>
        <end position="740"/>
    </location>
</feature>
<feature type="transmembrane region" description="Helical" evidence="2">
    <location>
        <begin position="171"/>
        <end position="190"/>
    </location>
</feature>
<dbReference type="EMBL" id="GG662651">
    <property type="protein sequence ID" value="EAR98393.2"/>
    <property type="molecule type" value="Genomic_DNA"/>
</dbReference>
<keyword evidence="2" id="KW-0472">Membrane</keyword>
<dbReference type="RefSeq" id="XP_001018638.2">
    <property type="nucleotide sequence ID" value="XM_001018638.2"/>
</dbReference>
<accession>I7M233</accession>
<reference evidence="4" key="1">
    <citation type="journal article" date="2006" name="PLoS Biol.">
        <title>Macronuclear genome sequence of the ciliate Tetrahymena thermophila, a model eukaryote.</title>
        <authorList>
            <person name="Eisen J.A."/>
            <person name="Coyne R.S."/>
            <person name="Wu M."/>
            <person name="Wu D."/>
            <person name="Thiagarajan M."/>
            <person name="Wortman J.R."/>
            <person name="Badger J.H."/>
            <person name="Ren Q."/>
            <person name="Amedeo P."/>
            <person name="Jones K.M."/>
            <person name="Tallon L.J."/>
            <person name="Delcher A.L."/>
            <person name="Salzberg S.L."/>
            <person name="Silva J.C."/>
            <person name="Haas B.J."/>
            <person name="Majoros W.H."/>
            <person name="Farzad M."/>
            <person name="Carlton J.M."/>
            <person name="Smith R.K. Jr."/>
            <person name="Garg J."/>
            <person name="Pearlman R.E."/>
            <person name="Karrer K.M."/>
            <person name="Sun L."/>
            <person name="Manning G."/>
            <person name="Elde N.C."/>
            <person name="Turkewitz A.P."/>
            <person name="Asai D.J."/>
            <person name="Wilkes D.E."/>
            <person name="Wang Y."/>
            <person name="Cai H."/>
            <person name="Collins K."/>
            <person name="Stewart B.A."/>
            <person name="Lee S.R."/>
            <person name="Wilamowska K."/>
            <person name="Weinberg Z."/>
            <person name="Ruzzo W.L."/>
            <person name="Wloga D."/>
            <person name="Gaertig J."/>
            <person name="Frankel J."/>
            <person name="Tsao C.-C."/>
            <person name="Gorovsky M.A."/>
            <person name="Keeling P.J."/>
            <person name="Waller R.F."/>
            <person name="Patron N.J."/>
            <person name="Cherry J.M."/>
            <person name="Stover N.A."/>
            <person name="Krieger C.J."/>
            <person name="del Toro C."/>
            <person name="Ryder H.F."/>
            <person name="Williamson S.C."/>
            <person name="Barbeau R.A."/>
            <person name="Hamilton E.P."/>
            <person name="Orias E."/>
        </authorList>
    </citation>
    <scope>NUCLEOTIDE SEQUENCE [LARGE SCALE GENOMIC DNA]</scope>
    <source>
        <strain evidence="4">SB210</strain>
    </source>
</reference>
<protein>
    <submittedName>
        <fullName evidence="3">Transmembrane protein, putative</fullName>
    </submittedName>
</protein>
<feature type="compositionally biased region" description="Basic and acidic residues" evidence="1">
    <location>
        <begin position="350"/>
        <end position="367"/>
    </location>
</feature>
<feature type="transmembrane region" description="Helical" evidence="2">
    <location>
        <begin position="752"/>
        <end position="770"/>
    </location>
</feature>
<evidence type="ECO:0000256" key="2">
    <source>
        <dbReference type="SAM" id="Phobius"/>
    </source>
</evidence>
<proteinExistence type="predicted"/>
<dbReference type="KEGG" id="tet:TTHERM_00289210"/>
<keyword evidence="2" id="KW-1133">Transmembrane helix</keyword>
<dbReference type="InParanoid" id="I7M233"/>
<keyword evidence="4" id="KW-1185">Reference proteome</keyword>
<dbReference type="GeneID" id="7846867"/>